<gene>
    <name evidence="2" type="ORF">DND132_0185</name>
</gene>
<protein>
    <submittedName>
        <fullName evidence="2">Uncharacterized protein</fullName>
    </submittedName>
</protein>
<evidence type="ECO:0000313" key="3">
    <source>
        <dbReference type="Proteomes" id="UP000007845"/>
    </source>
</evidence>
<organism evidence="2 3">
    <name type="scientific">Pseudodesulfovibrio mercurii</name>
    <dbReference type="NCBI Taxonomy" id="641491"/>
    <lineage>
        <taxon>Bacteria</taxon>
        <taxon>Pseudomonadati</taxon>
        <taxon>Thermodesulfobacteriota</taxon>
        <taxon>Desulfovibrionia</taxon>
        <taxon>Desulfovibrionales</taxon>
        <taxon>Desulfovibrionaceae</taxon>
    </lineage>
</organism>
<feature type="transmembrane region" description="Helical" evidence="1">
    <location>
        <begin position="32"/>
        <end position="54"/>
    </location>
</feature>
<evidence type="ECO:0000313" key="2">
    <source>
        <dbReference type="EMBL" id="EGB13403.1"/>
    </source>
</evidence>
<reference evidence="2 3" key="1">
    <citation type="journal article" date="2011" name="J. Bacteriol.">
        <title>Genome sequence of the mercury-methylating strain Desulfovibrio desulfuricans ND132.</title>
        <authorList>
            <person name="Brown S.D."/>
            <person name="Gilmour C.C."/>
            <person name="Kucken A.M."/>
            <person name="Wall J.D."/>
            <person name="Elias D.A."/>
            <person name="Brandt C.C."/>
            <person name="Podar M."/>
            <person name="Chertkov O."/>
            <person name="Held B."/>
            <person name="Bruce D.C."/>
            <person name="Detter J.C."/>
            <person name="Tapia R."/>
            <person name="Han C.S."/>
            <person name="Goodwin L.A."/>
            <person name="Cheng J.F."/>
            <person name="Pitluck S."/>
            <person name="Woyke T."/>
            <person name="Mikhailova N."/>
            <person name="Ivanova N.N."/>
            <person name="Han J."/>
            <person name="Lucas S."/>
            <person name="Lapidus A.L."/>
            <person name="Land M.L."/>
            <person name="Hauser L.J."/>
            <person name="Palumbo A.V."/>
        </authorList>
    </citation>
    <scope>NUCLEOTIDE SEQUENCE [LARGE SCALE GENOMIC DNA]</scope>
    <source>
        <strain evidence="2 3">ND132</strain>
    </source>
</reference>
<proteinExistence type="predicted"/>
<evidence type="ECO:0000256" key="1">
    <source>
        <dbReference type="SAM" id="Phobius"/>
    </source>
</evidence>
<dbReference type="HOGENOM" id="CLU_139042_0_0_7"/>
<dbReference type="EMBL" id="CP003220">
    <property type="protein sequence ID" value="EGB13403.1"/>
    <property type="molecule type" value="Genomic_DNA"/>
</dbReference>
<sequence>MICFSDGDGCWIRTGRFHAGYGRNARMRIRTLLPVLAAWVPLIFPSEALAIQTHGGTEGLYAHQFGHVLFFVAMILLYFRLRGQAEFMSRGWRYVTISCLLFAGWNVVAFTGHCLEEMLSVPVFAGGSTCWERALSDATGWKGLVLYVCKFDHLLAVPAMLYFLLGLRAFARERQ</sequence>
<dbReference type="RefSeq" id="WP_014320831.1">
    <property type="nucleotide sequence ID" value="NC_016803.1"/>
</dbReference>
<accession>F0JDW3</accession>
<keyword evidence="1" id="KW-0812">Transmembrane</keyword>
<dbReference type="Proteomes" id="UP000007845">
    <property type="component" value="Chromosome"/>
</dbReference>
<dbReference type="OrthoDB" id="5430998at2"/>
<keyword evidence="3" id="KW-1185">Reference proteome</keyword>
<keyword evidence="1" id="KW-1133">Transmembrane helix</keyword>
<feature type="transmembrane region" description="Helical" evidence="1">
    <location>
        <begin position="153"/>
        <end position="171"/>
    </location>
</feature>
<dbReference type="STRING" id="641491.DND132_0185"/>
<feature type="transmembrane region" description="Helical" evidence="1">
    <location>
        <begin position="60"/>
        <end position="79"/>
    </location>
</feature>
<dbReference type="AlphaFoldDB" id="F0JDW3"/>
<dbReference type="eggNOG" id="ENOG5031B1G">
    <property type="taxonomic scope" value="Bacteria"/>
</dbReference>
<dbReference type="KEGG" id="ddn:DND132_0185"/>
<name>F0JDW3_9BACT</name>
<feature type="transmembrane region" description="Helical" evidence="1">
    <location>
        <begin position="91"/>
        <end position="112"/>
    </location>
</feature>
<keyword evidence="1" id="KW-0472">Membrane</keyword>